<dbReference type="AlphaFoldDB" id="A0AAC9ITT9"/>
<dbReference type="EMBL" id="CP015017">
    <property type="protein sequence ID" value="APC00756.1"/>
    <property type="molecule type" value="Genomic_DNA"/>
</dbReference>
<accession>A0AAC9ITT9</accession>
<name>A0AAC9ITT9_9BURK</name>
<evidence type="ECO:0000313" key="2">
    <source>
        <dbReference type="EMBL" id="APC00756.1"/>
    </source>
</evidence>
<evidence type="ECO:0000256" key="1">
    <source>
        <dbReference type="SAM" id="SignalP"/>
    </source>
</evidence>
<reference evidence="2" key="1">
    <citation type="journal article" date="2017" name="Appl. Environ. Microbiol.">
        <title>Microdiversification of a pelagic Polynucleobacter species is mainly driven by acquisition of genomic islands from a partially interspecific gene pool.</title>
        <authorList>
            <person name="Hoetzinger M."/>
            <person name="Hahn M.W."/>
            <person name="Jezberova J."/>
            <person name="Schmidt J."/>
            <person name="Koll U."/>
        </authorList>
    </citation>
    <scope>NUCLEOTIDE SEQUENCE</scope>
    <source>
        <strain evidence="2">MWH-RechtKol4</strain>
    </source>
</reference>
<evidence type="ECO:0000313" key="3">
    <source>
        <dbReference type="Proteomes" id="UP000182060"/>
    </source>
</evidence>
<feature type="chain" id="PRO_5042039301" evidence="1">
    <location>
        <begin position="28"/>
        <end position="165"/>
    </location>
</feature>
<sequence>MGALTHKLNKTALFLSMQFLVTGLVVAQTLPNFVLQCTDVNSKSTYRLASDGNAIYFANIENKLDLKATNKSVSTLVEPRVIRMVFQEGDVDNRIFKMARPEGDTYEVQGVLARDTLALNIGSKNYSCRKINDVEITQSLKSAYENEVLQTIQKQNTYDNKPNQL</sequence>
<protein>
    <submittedName>
        <fullName evidence="2">Uncharacterized protein</fullName>
    </submittedName>
</protein>
<keyword evidence="1" id="KW-0732">Signal</keyword>
<feature type="signal peptide" evidence="1">
    <location>
        <begin position="1"/>
        <end position="27"/>
    </location>
</feature>
<proteinExistence type="predicted"/>
<organism evidence="2 3">
    <name type="scientific">Polynucleobacter asymbioticus</name>
    <dbReference type="NCBI Taxonomy" id="576611"/>
    <lineage>
        <taxon>Bacteria</taxon>
        <taxon>Pseudomonadati</taxon>
        <taxon>Pseudomonadota</taxon>
        <taxon>Betaproteobacteria</taxon>
        <taxon>Burkholderiales</taxon>
        <taxon>Burkholderiaceae</taxon>
        <taxon>Polynucleobacter</taxon>
    </lineage>
</organism>
<dbReference type="RefSeq" id="WP_071538927.1">
    <property type="nucleotide sequence ID" value="NZ_CP015016.1"/>
</dbReference>
<gene>
    <name evidence="2" type="ORF">AOC25_03495</name>
</gene>
<dbReference type="Proteomes" id="UP000182060">
    <property type="component" value="Chromosome"/>
</dbReference>